<evidence type="ECO:0000313" key="10">
    <source>
        <dbReference type="Proteomes" id="UP000051264"/>
    </source>
</evidence>
<dbReference type="eggNOG" id="COG2837">
    <property type="taxonomic scope" value="Bacteria"/>
</dbReference>
<keyword evidence="4" id="KW-0560">Oxidoreductase</keyword>
<sequence>MIINNEQFFEEDVSMAIEPKDAQDVFKDAGENIIFTTQELHRKDYQSDRDAISELAERLPAIINSMNIRYPDAHLSVAFGIGSDAWDYLFPNAPKPKQLEPFTTIPSPKHDAVATGGDLFYHIRAKEMAVCYEVMDQLMQFIGDNVTTIDETHGFRYFEGRAIIGFIDGTENPAINETAEYALVGDEDPEFENGSYAFAQKYIHAMDTWNKTATEEQEKTIGRKKFSDLELRDAEKPTNAHNVVSQDNEDGVEHKIVRMNVPYANPGEKMTGTYFIGYSREWAVTKRMLTNMFVGKPAGNYDHLLDFSEPTTGALFFIPSKTVLTKIAEEEI</sequence>
<comment type="similarity">
    <text evidence="6">Belongs to the DyP-type peroxidase family.</text>
</comment>
<dbReference type="EMBL" id="AZEX01000068">
    <property type="protein sequence ID" value="KRL58549.1"/>
    <property type="molecule type" value="Genomic_DNA"/>
</dbReference>
<gene>
    <name evidence="9" type="ORF">FC69_GL000201</name>
</gene>
<dbReference type="PROSITE" id="PS51404">
    <property type="entry name" value="DYP_PEROXIDASE"/>
    <property type="match status" value="1"/>
</dbReference>
<keyword evidence="3" id="KW-0479">Metal-binding</keyword>
<dbReference type="Proteomes" id="UP000051264">
    <property type="component" value="Unassembled WGS sequence"/>
</dbReference>
<evidence type="ECO:0000256" key="3">
    <source>
        <dbReference type="ARBA" id="ARBA00022723"/>
    </source>
</evidence>
<evidence type="ECO:0000256" key="2">
    <source>
        <dbReference type="ARBA" id="ARBA00022559"/>
    </source>
</evidence>
<evidence type="ECO:0000256" key="1">
    <source>
        <dbReference type="ARBA" id="ARBA00001970"/>
    </source>
</evidence>
<dbReference type="InterPro" id="IPR048327">
    <property type="entry name" value="Dyp_perox_N"/>
</dbReference>
<dbReference type="PATRIC" id="fig|1423747.3.peg.208"/>
<dbReference type="SUPFAM" id="SSF54909">
    <property type="entry name" value="Dimeric alpha+beta barrel"/>
    <property type="match status" value="1"/>
</dbReference>
<keyword evidence="5" id="KW-0408">Iron</keyword>
<feature type="domain" description="Dyp-type peroxidase N-terminal" evidence="7">
    <location>
        <begin position="28"/>
        <end position="156"/>
    </location>
</feature>
<dbReference type="PANTHER" id="PTHR30521">
    <property type="entry name" value="DEFERROCHELATASE/PEROXIDASE"/>
    <property type="match status" value="1"/>
</dbReference>
<dbReference type="InterPro" id="IPR006314">
    <property type="entry name" value="Dyp_peroxidase"/>
</dbReference>
<comment type="cofactor">
    <cofactor evidence="1">
        <name>heme b</name>
        <dbReference type="ChEBI" id="CHEBI:60344"/>
    </cofactor>
</comment>
<proteinExistence type="inferred from homology"/>
<dbReference type="InterPro" id="IPR048328">
    <property type="entry name" value="Dyp_perox_C"/>
</dbReference>
<dbReference type="GO" id="GO:0046872">
    <property type="term" value="F:metal ion binding"/>
    <property type="evidence" value="ECO:0007669"/>
    <property type="project" value="UniProtKB-KW"/>
</dbReference>
<evidence type="ECO:0000256" key="5">
    <source>
        <dbReference type="ARBA" id="ARBA00023004"/>
    </source>
</evidence>
<evidence type="ECO:0000313" key="9">
    <source>
        <dbReference type="EMBL" id="KRL58549.1"/>
    </source>
</evidence>
<organism evidence="9 10">
    <name type="scientific">Latilactobacillus fuchuensis DSM 14340 = JCM 11249</name>
    <dbReference type="NCBI Taxonomy" id="1423747"/>
    <lineage>
        <taxon>Bacteria</taxon>
        <taxon>Bacillati</taxon>
        <taxon>Bacillota</taxon>
        <taxon>Bacilli</taxon>
        <taxon>Lactobacillales</taxon>
        <taxon>Lactobacillaceae</taxon>
        <taxon>Latilactobacillus</taxon>
    </lineage>
</organism>
<keyword evidence="2 9" id="KW-0575">Peroxidase</keyword>
<dbReference type="Pfam" id="PF20628">
    <property type="entry name" value="Dyp_perox_C"/>
    <property type="match status" value="1"/>
</dbReference>
<feature type="domain" description="Dyp-type peroxidase C-terminal" evidence="8">
    <location>
        <begin position="161"/>
        <end position="321"/>
    </location>
</feature>
<dbReference type="InterPro" id="IPR011008">
    <property type="entry name" value="Dimeric_a/b-barrel"/>
</dbReference>
<dbReference type="GO" id="GO:0020037">
    <property type="term" value="F:heme binding"/>
    <property type="evidence" value="ECO:0007669"/>
    <property type="project" value="InterPro"/>
</dbReference>
<accession>A0A0R1RX25</accession>
<reference evidence="9 10" key="1">
    <citation type="journal article" date="2015" name="Genome Announc.">
        <title>Expanding the biotechnology potential of lactobacilli through comparative genomics of 213 strains and associated genera.</title>
        <authorList>
            <person name="Sun Z."/>
            <person name="Harris H.M."/>
            <person name="McCann A."/>
            <person name="Guo C."/>
            <person name="Argimon S."/>
            <person name="Zhang W."/>
            <person name="Yang X."/>
            <person name="Jeffery I.B."/>
            <person name="Cooney J.C."/>
            <person name="Kagawa T.F."/>
            <person name="Liu W."/>
            <person name="Song Y."/>
            <person name="Salvetti E."/>
            <person name="Wrobel A."/>
            <person name="Rasinkangas P."/>
            <person name="Parkhill J."/>
            <person name="Rea M.C."/>
            <person name="O'Sullivan O."/>
            <person name="Ritari J."/>
            <person name="Douillard F.P."/>
            <person name="Paul Ross R."/>
            <person name="Yang R."/>
            <person name="Briner A.E."/>
            <person name="Felis G.E."/>
            <person name="de Vos W.M."/>
            <person name="Barrangou R."/>
            <person name="Klaenhammer T.R."/>
            <person name="Caufield P.W."/>
            <person name="Cui Y."/>
            <person name="Zhang H."/>
            <person name="O'Toole P.W."/>
        </authorList>
    </citation>
    <scope>NUCLEOTIDE SEQUENCE [LARGE SCALE GENOMIC DNA]</scope>
    <source>
        <strain evidence="9 10">DSM 14340</strain>
    </source>
</reference>
<evidence type="ECO:0000259" key="7">
    <source>
        <dbReference type="Pfam" id="PF04261"/>
    </source>
</evidence>
<dbReference type="GO" id="GO:0004601">
    <property type="term" value="F:peroxidase activity"/>
    <property type="evidence" value="ECO:0007669"/>
    <property type="project" value="UniProtKB-KW"/>
</dbReference>
<protein>
    <submittedName>
        <fullName evidence="9">Peroxidase family protein</fullName>
    </submittedName>
</protein>
<dbReference type="AlphaFoldDB" id="A0A0R1RX25"/>
<evidence type="ECO:0000256" key="4">
    <source>
        <dbReference type="ARBA" id="ARBA00023002"/>
    </source>
</evidence>
<evidence type="ECO:0000259" key="8">
    <source>
        <dbReference type="Pfam" id="PF20628"/>
    </source>
</evidence>
<dbReference type="GO" id="GO:0005829">
    <property type="term" value="C:cytosol"/>
    <property type="evidence" value="ECO:0007669"/>
    <property type="project" value="TreeGrafter"/>
</dbReference>
<evidence type="ECO:0000256" key="6">
    <source>
        <dbReference type="ARBA" id="ARBA00025737"/>
    </source>
</evidence>
<dbReference type="PANTHER" id="PTHR30521:SF0">
    <property type="entry name" value="DYP-TYPE PEROXIDASE FAMILY PROTEIN"/>
    <property type="match status" value="1"/>
</dbReference>
<dbReference type="Pfam" id="PF04261">
    <property type="entry name" value="Dyp_perox_N"/>
    <property type="match status" value="1"/>
</dbReference>
<name>A0A0R1RX25_9LACO</name>
<comment type="caution">
    <text evidence="9">The sequence shown here is derived from an EMBL/GenBank/DDBJ whole genome shotgun (WGS) entry which is preliminary data.</text>
</comment>
<dbReference type="STRING" id="1423747.FC69_GL000201"/>
<dbReference type="NCBIfam" id="TIGR01413">
    <property type="entry name" value="Dyp_perox_fam"/>
    <property type="match status" value="1"/>
</dbReference>